<dbReference type="eggNOG" id="arCOG02532">
    <property type="taxonomic scope" value="Archaea"/>
</dbReference>
<dbReference type="Proteomes" id="UP000001941">
    <property type="component" value="Chromosome"/>
</dbReference>
<dbReference type="EnsemblBacteria" id="ABD41305">
    <property type="protein sequence ID" value="ABD41305"/>
    <property type="gene ID" value="Mhun_1574"/>
</dbReference>
<dbReference type="GeneID" id="3923354"/>
<dbReference type="Pfam" id="PF07705">
    <property type="entry name" value="CARDB"/>
    <property type="match status" value="1"/>
</dbReference>
<gene>
    <name evidence="2" type="ordered locus">Mhun_1574</name>
</gene>
<feature type="domain" description="CARDB" evidence="1">
    <location>
        <begin position="56"/>
        <end position="155"/>
    </location>
</feature>
<dbReference type="InterPro" id="IPR011635">
    <property type="entry name" value="CARDB"/>
</dbReference>
<dbReference type="OrthoDB" id="375558at2157"/>
<evidence type="ECO:0000259" key="1">
    <source>
        <dbReference type="Pfam" id="PF07705"/>
    </source>
</evidence>
<evidence type="ECO:0000313" key="3">
    <source>
        <dbReference type="Proteomes" id="UP000001941"/>
    </source>
</evidence>
<sequence>MMIQKSGFLIFILLILFFSGYGAADAIITDDTMTHDDPAVSVSASDGPDYLVRFVDVPVYESTTYRGGVIHPSLGVKNTGMNDTSGDMVNVSGYLGSYLLLPVISTFPALMCGQEQTITLEYKLPDTIEYGGYVFSVMIDPDNLTHDTNTTNNMKKAGGMISITSPDDDSFIGCEACWEGYR</sequence>
<keyword evidence="3" id="KW-1185">Reference proteome</keyword>
<dbReference type="EMBL" id="CP000254">
    <property type="protein sequence ID" value="ABD41305.1"/>
    <property type="molecule type" value="Genomic_DNA"/>
</dbReference>
<organism evidence="2 3">
    <name type="scientific">Methanospirillum hungatei JF-1 (strain ATCC 27890 / DSM 864 / NBRC 100397 / JF-1)</name>
    <dbReference type="NCBI Taxonomy" id="323259"/>
    <lineage>
        <taxon>Archaea</taxon>
        <taxon>Methanobacteriati</taxon>
        <taxon>Methanobacteriota</taxon>
        <taxon>Stenosarchaea group</taxon>
        <taxon>Methanomicrobia</taxon>
        <taxon>Methanomicrobiales</taxon>
        <taxon>Methanospirillaceae</taxon>
        <taxon>Methanospirillum</taxon>
    </lineage>
</organism>
<dbReference type="InterPro" id="IPR013783">
    <property type="entry name" value="Ig-like_fold"/>
</dbReference>
<evidence type="ECO:0000313" key="2">
    <source>
        <dbReference type="EMBL" id="ABD41305.1"/>
    </source>
</evidence>
<name>Q2FL12_METHJ</name>
<reference evidence="3" key="1">
    <citation type="journal article" date="2016" name="Stand. Genomic Sci.">
        <title>Complete genome sequence of Methanospirillum hungatei type strain JF1.</title>
        <authorList>
            <person name="Gunsalus R.P."/>
            <person name="Cook L.E."/>
            <person name="Crable B."/>
            <person name="Rohlin L."/>
            <person name="McDonald E."/>
            <person name="Mouttaki H."/>
            <person name="Sieber J.R."/>
            <person name="Poweleit N."/>
            <person name="Zhou H."/>
            <person name="Lapidus A.L."/>
            <person name="Daligault H.E."/>
            <person name="Land M."/>
            <person name="Gilna P."/>
            <person name="Ivanova N."/>
            <person name="Kyrpides N."/>
            <person name="Culley D.E."/>
            <person name="McInerney M.J."/>
        </authorList>
    </citation>
    <scope>NUCLEOTIDE SEQUENCE [LARGE SCALE GENOMIC DNA]</scope>
    <source>
        <strain evidence="3">ATCC 27890 / DSM 864 / NBRC 100397 / JF-1</strain>
    </source>
</reference>
<protein>
    <recommendedName>
        <fullName evidence="1">CARDB domain-containing protein</fullName>
    </recommendedName>
</protein>
<dbReference type="Gene3D" id="2.60.40.10">
    <property type="entry name" value="Immunoglobulins"/>
    <property type="match status" value="1"/>
</dbReference>
<dbReference type="AlphaFoldDB" id="Q2FL12"/>
<dbReference type="STRING" id="323259.Mhun_1574"/>
<dbReference type="KEGG" id="mhu:Mhun_1574"/>
<dbReference type="HOGENOM" id="CLU_1478914_0_0_2"/>
<dbReference type="InParanoid" id="Q2FL12"/>
<accession>Q2FL12</accession>
<dbReference type="RefSeq" id="WP_011448570.1">
    <property type="nucleotide sequence ID" value="NC_007796.1"/>
</dbReference>
<proteinExistence type="predicted"/>